<dbReference type="Proteomes" id="UP000199513">
    <property type="component" value="Unassembled WGS sequence"/>
</dbReference>
<dbReference type="AlphaFoldDB" id="A0A1I2ILD4"/>
<evidence type="ECO:0000256" key="1">
    <source>
        <dbReference type="SAM" id="SignalP"/>
    </source>
</evidence>
<feature type="chain" id="PRO_5011560736" evidence="1">
    <location>
        <begin position="21"/>
        <end position="233"/>
    </location>
</feature>
<keyword evidence="4" id="KW-1185">Reference proteome</keyword>
<keyword evidence="1" id="KW-0732">Signal</keyword>
<name>A0A1I2ILD4_9BACT</name>
<dbReference type="OrthoDB" id="1001536at2"/>
<dbReference type="Pfam" id="PF13568">
    <property type="entry name" value="OMP_b-brl_2"/>
    <property type="match status" value="1"/>
</dbReference>
<accession>A0A1I2ILD4</accession>
<sequence length="233" mass="25694">MRKLFTIIILLLVFSSFSLAQRRGQRQQFFNLGIKAVVNGSWIGNLPTSTSQIQASSESIKIGYVAGLWGRINLIEGLFIQPELTISQTGGKYSYQFNSGIGTPINYIKNITLTNLEFPLSIGYTFPLGDDLGLRIKGGGLIGTILNAKQQYEAGTISSEQDIKSQVNTLQAALQGGIGLDFLERWSVDIRIQQNLTSLYEGYTPGQTIDALKIDQKDQRVISLQLIVGFKIL</sequence>
<dbReference type="RefSeq" id="WP_091548559.1">
    <property type="nucleotide sequence ID" value="NZ_FONY01000032.1"/>
</dbReference>
<proteinExistence type="predicted"/>
<reference evidence="3 4" key="1">
    <citation type="submission" date="2016-10" db="EMBL/GenBank/DDBJ databases">
        <authorList>
            <person name="de Groot N.N."/>
        </authorList>
    </citation>
    <scope>NUCLEOTIDE SEQUENCE [LARGE SCALE GENOMIC DNA]</scope>
    <source>
        <strain>GEY</strain>
        <strain evidence="4">DSM 9560</strain>
    </source>
</reference>
<feature type="domain" description="Outer membrane protein beta-barrel" evidence="2">
    <location>
        <begin position="28"/>
        <end position="200"/>
    </location>
</feature>
<dbReference type="STRING" id="1003.SAMN04488541_103242"/>
<evidence type="ECO:0000313" key="3">
    <source>
        <dbReference type="EMBL" id="SFF41666.1"/>
    </source>
</evidence>
<protein>
    <submittedName>
        <fullName evidence="3">Outer membrane protein beta-barrel domain-containing protein</fullName>
    </submittedName>
</protein>
<gene>
    <name evidence="3" type="ORF">SAMN04488541_103242</name>
</gene>
<evidence type="ECO:0000313" key="4">
    <source>
        <dbReference type="Proteomes" id="UP000199513"/>
    </source>
</evidence>
<evidence type="ECO:0000259" key="2">
    <source>
        <dbReference type="Pfam" id="PF13568"/>
    </source>
</evidence>
<feature type="signal peptide" evidence="1">
    <location>
        <begin position="1"/>
        <end position="20"/>
    </location>
</feature>
<dbReference type="InterPro" id="IPR025665">
    <property type="entry name" value="Beta-barrel_OMP_2"/>
</dbReference>
<organism evidence="3 4">
    <name type="scientific">Thermoflexibacter ruber</name>
    <dbReference type="NCBI Taxonomy" id="1003"/>
    <lineage>
        <taxon>Bacteria</taxon>
        <taxon>Pseudomonadati</taxon>
        <taxon>Bacteroidota</taxon>
        <taxon>Cytophagia</taxon>
        <taxon>Cytophagales</taxon>
        <taxon>Thermoflexibacteraceae</taxon>
        <taxon>Thermoflexibacter</taxon>
    </lineage>
</organism>
<dbReference type="EMBL" id="FONY01000032">
    <property type="protein sequence ID" value="SFF41666.1"/>
    <property type="molecule type" value="Genomic_DNA"/>
</dbReference>